<dbReference type="InterPro" id="IPR054545">
    <property type="entry name" value="ApeI-like"/>
</dbReference>
<evidence type="ECO:0000313" key="2">
    <source>
        <dbReference type="EMBL" id="KGF52925.1"/>
    </source>
</evidence>
<keyword evidence="3" id="KW-1185">Reference proteome</keyword>
<dbReference type="InterPro" id="IPR029069">
    <property type="entry name" value="HotDog_dom_sf"/>
</dbReference>
<dbReference type="OrthoDB" id="9772788at2"/>
<evidence type="ECO:0000259" key="1">
    <source>
        <dbReference type="Pfam" id="PF22818"/>
    </source>
</evidence>
<name>A0A096B1I0_9BACT</name>
<evidence type="ECO:0000313" key="3">
    <source>
        <dbReference type="Proteomes" id="UP000029614"/>
    </source>
</evidence>
<dbReference type="Pfam" id="PF22818">
    <property type="entry name" value="ApeI-like"/>
    <property type="match status" value="1"/>
</dbReference>
<feature type="domain" description="ApeI dehydratase-like" evidence="1">
    <location>
        <begin position="20"/>
        <end position="100"/>
    </location>
</feature>
<dbReference type="EMBL" id="JRNU01000005">
    <property type="protein sequence ID" value="KGF52925.1"/>
    <property type="molecule type" value="Genomic_DNA"/>
</dbReference>
<proteinExistence type="predicted"/>
<comment type="caution">
    <text evidence="2">The sequence shown here is derived from an EMBL/GenBank/DDBJ whole genome shotgun (WGS) entry which is preliminary data.</text>
</comment>
<accession>A0A096B1I0</accession>
<dbReference type="Proteomes" id="UP000029614">
    <property type="component" value="Unassembled WGS sequence"/>
</dbReference>
<gene>
    <name evidence="2" type="ORF">HMPREF9302_01940</name>
</gene>
<reference evidence="2 3" key="1">
    <citation type="submission" date="2014-07" db="EMBL/GenBank/DDBJ databases">
        <authorList>
            <person name="McCorrison J."/>
            <person name="Sanka R."/>
            <person name="Torralba M."/>
            <person name="Gillis M."/>
            <person name="Haft D.H."/>
            <person name="Methe B."/>
            <person name="Sutton G."/>
            <person name="Nelson K.E."/>
        </authorList>
    </citation>
    <scope>NUCLEOTIDE SEQUENCE [LARGE SCALE GENOMIC DNA]</scope>
    <source>
        <strain evidence="2 3">DNF00058</strain>
    </source>
</reference>
<dbReference type="AlphaFoldDB" id="A0A096B1I0"/>
<sequence length="132" mass="14972">MQLKNNLYTIVDKSITEPPCSFTIALNKAHIIYQAHFPGEPITPGVCIVQIGKELLEEYLEDYFSIKLALEIVKVKNVKFISIISPIDASRVEYKIKKLDVLEDFLRVKAQIEVSASGELKCKMSLELIKQC</sequence>
<dbReference type="SUPFAM" id="SSF54637">
    <property type="entry name" value="Thioesterase/thiol ester dehydrase-isomerase"/>
    <property type="match status" value="1"/>
</dbReference>
<dbReference type="GO" id="GO:0016829">
    <property type="term" value="F:lyase activity"/>
    <property type="evidence" value="ECO:0007669"/>
    <property type="project" value="UniProtKB-KW"/>
</dbReference>
<organism evidence="2 3">
    <name type="scientific">Prevotella amnii DNF00058</name>
    <dbReference type="NCBI Taxonomy" id="1401066"/>
    <lineage>
        <taxon>Bacteria</taxon>
        <taxon>Pseudomonadati</taxon>
        <taxon>Bacteroidota</taxon>
        <taxon>Bacteroidia</taxon>
        <taxon>Bacteroidales</taxon>
        <taxon>Prevotellaceae</taxon>
        <taxon>Prevotella</taxon>
    </lineage>
</organism>
<dbReference type="Gene3D" id="3.10.129.10">
    <property type="entry name" value="Hotdog Thioesterase"/>
    <property type="match status" value="1"/>
</dbReference>
<protein>
    <submittedName>
        <fullName evidence="2">Hydroxymyristoyl-ACP dehydratase</fullName>
    </submittedName>
</protein>
<dbReference type="RefSeq" id="WP_036854215.1">
    <property type="nucleotide sequence ID" value="NZ_JRNU01000005.1"/>
</dbReference>